<reference evidence="3 4" key="1">
    <citation type="submission" date="2021-01" db="EMBL/GenBank/DDBJ databases">
        <title>Whole genome shotgun sequence of Actinoplanes couchii NBRC 106145.</title>
        <authorList>
            <person name="Komaki H."/>
            <person name="Tamura T."/>
        </authorList>
    </citation>
    <scope>NUCLEOTIDE SEQUENCE [LARGE SCALE GENOMIC DNA]</scope>
    <source>
        <strain evidence="3 4">NBRC 106145</strain>
    </source>
</reference>
<dbReference type="CDD" id="cd07197">
    <property type="entry name" value="nitrilase"/>
    <property type="match status" value="1"/>
</dbReference>
<dbReference type="EMBL" id="BOMG01000097">
    <property type="protein sequence ID" value="GID59550.1"/>
    <property type="molecule type" value="Genomic_DNA"/>
</dbReference>
<evidence type="ECO:0000313" key="4">
    <source>
        <dbReference type="Proteomes" id="UP000612282"/>
    </source>
</evidence>
<gene>
    <name evidence="3" type="ORF">Aco03nite_079540</name>
</gene>
<dbReference type="Pfam" id="PF00795">
    <property type="entry name" value="CN_hydrolase"/>
    <property type="match status" value="1"/>
</dbReference>
<sequence>MLIGVGQTPEILGDVDAAVDMILGFVHQADVDLLVLPECFLQGYLVTADHVREQALEIGSPEFGAVLRRLSQVRPMLVVGMIERSGGAFHNTAVVIAGGEVLGRYRKNRLTAGESPVFAPGDDYPVFDCKGVRFGINICYDAQFPEPAARIAAAGATLLVHPSQNMMPADRAVHWQHQHNKIRARRVRETGLWLAAADITGTRDGRLALGPTCVLNPDGEVVAQVPTGTTGMATFRL</sequence>
<evidence type="ECO:0000259" key="2">
    <source>
        <dbReference type="PROSITE" id="PS50263"/>
    </source>
</evidence>
<name>A0ABQ3XMB7_9ACTN</name>
<dbReference type="InterPro" id="IPR003010">
    <property type="entry name" value="C-N_Hydrolase"/>
</dbReference>
<feature type="domain" description="CN hydrolase" evidence="2">
    <location>
        <begin position="1"/>
        <end position="237"/>
    </location>
</feature>
<dbReference type="PANTHER" id="PTHR43674:SF2">
    <property type="entry name" value="BETA-UREIDOPROPIONASE"/>
    <property type="match status" value="1"/>
</dbReference>
<accession>A0ABQ3XMB7</accession>
<dbReference type="SUPFAM" id="SSF56317">
    <property type="entry name" value="Carbon-nitrogen hydrolase"/>
    <property type="match status" value="1"/>
</dbReference>
<dbReference type="PANTHER" id="PTHR43674">
    <property type="entry name" value="NITRILASE C965.09-RELATED"/>
    <property type="match status" value="1"/>
</dbReference>
<dbReference type="PROSITE" id="PS50263">
    <property type="entry name" value="CN_HYDROLASE"/>
    <property type="match status" value="1"/>
</dbReference>
<proteinExistence type="predicted"/>
<dbReference type="InterPro" id="IPR036526">
    <property type="entry name" value="C-N_Hydrolase_sf"/>
</dbReference>
<evidence type="ECO:0000313" key="3">
    <source>
        <dbReference type="EMBL" id="GID59550.1"/>
    </source>
</evidence>
<dbReference type="InterPro" id="IPR050345">
    <property type="entry name" value="Aliph_Amidase/BUP"/>
</dbReference>
<evidence type="ECO:0000256" key="1">
    <source>
        <dbReference type="ARBA" id="ARBA00022801"/>
    </source>
</evidence>
<organism evidence="3 4">
    <name type="scientific">Actinoplanes couchii</name>
    <dbReference type="NCBI Taxonomy" id="403638"/>
    <lineage>
        <taxon>Bacteria</taxon>
        <taxon>Bacillati</taxon>
        <taxon>Actinomycetota</taxon>
        <taxon>Actinomycetes</taxon>
        <taxon>Micromonosporales</taxon>
        <taxon>Micromonosporaceae</taxon>
        <taxon>Actinoplanes</taxon>
    </lineage>
</organism>
<keyword evidence="1" id="KW-0378">Hydrolase</keyword>
<dbReference type="RefSeq" id="WP_203805729.1">
    <property type="nucleotide sequence ID" value="NZ_BAAAQE010000112.1"/>
</dbReference>
<dbReference type="Proteomes" id="UP000612282">
    <property type="component" value="Unassembled WGS sequence"/>
</dbReference>
<protein>
    <recommendedName>
        <fullName evidence="2">CN hydrolase domain-containing protein</fullName>
    </recommendedName>
</protein>
<comment type="caution">
    <text evidence="3">The sequence shown here is derived from an EMBL/GenBank/DDBJ whole genome shotgun (WGS) entry which is preliminary data.</text>
</comment>
<keyword evidence="4" id="KW-1185">Reference proteome</keyword>
<dbReference type="Gene3D" id="3.60.110.10">
    <property type="entry name" value="Carbon-nitrogen hydrolase"/>
    <property type="match status" value="1"/>
</dbReference>